<name>G2GDZ0_9ACTN</name>
<dbReference type="EMBL" id="AGBF01000060">
    <property type="protein sequence ID" value="EGX58296.1"/>
    <property type="molecule type" value="Genomic_DNA"/>
</dbReference>
<evidence type="ECO:0000313" key="3">
    <source>
        <dbReference type="Proteomes" id="UP000004217"/>
    </source>
</evidence>
<evidence type="ECO:0000313" key="2">
    <source>
        <dbReference type="EMBL" id="EGX58296.1"/>
    </source>
</evidence>
<comment type="caution">
    <text evidence="2">The sequence shown here is derived from an EMBL/GenBank/DDBJ whole genome shotgun (WGS) entry which is preliminary data.</text>
</comment>
<keyword evidence="1" id="KW-0472">Membrane</keyword>
<keyword evidence="3" id="KW-1185">Reference proteome</keyword>
<keyword evidence="1" id="KW-0812">Transmembrane</keyword>
<feature type="transmembrane region" description="Helical" evidence="1">
    <location>
        <begin position="31"/>
        <end position="51"/>
    </location>
</feature>
<dbReference type="OrthoDB" id="4313045at2"/>
<dbReference type="PATRIC" id="fig|700597.3.peg.3651"/>
<evidence type="ECO:0000256" key="1">
    <source>
        <dbReference type="SAM" id="Phobius"/>
    </source>
</evidence>
<organism evidence="2 3">
    <name type="scientific">Streptomyces zinciresistens K42</name>
    <dbReference type="NCBI Taxonomy" id="700597"/>
    <lineage>
        <taxon>Bacteria</taxon>
        <taxon>Bacillati</taxon>
        <taxon>Actinomycetota</taxon>
        <taxon>Actinomycetes</taxon>
        <taxon>Kitasatosporales</taxon>
        <taxon>Streptomycetaceae</taxon>
        <taxon>Streptomyces</taxon>
    </lineage>
</organism>
<protein>
    <submittedName>
        <fullName evidence="2">Uncharacterized protein</fullName>
    </submittedName>
</protein>
<proteinExistence type="predicted"/>
<sequence length="64" mass="7277">MRKFQLTLFFVVFVPFMTASAIDRIPEGGWSRVWGVAEIALAAAISVGAFTEVRKEWKKRRSSE</sequence>
<gene>
    <name evidence="2" type="ORF">SZN_18591</name>
</gene>
<reference evidence="2 3" key="1">
    <citation type="submission" date="2011-08" db="EMBL/GenBank/DDBJ databases">
        <authorList>
            <person name="Lin Y."/>
            <person name="Hao X."/>
            <person name="Johnstone L."/>
            <person name="Miller S.J."/>
            <person name="Wei G."/>
            <person name="Rensing C."/>
        </authorList>
    </citation>
    <scope>NUCLEOTIDE SEQUENCE [LARGE SCALE GENOMIC DNA]</scope>
    <source>
        <strain evidence="2 3">K42</strain>
    </source>
</reference>
<accession>G2GDZ0</accession>
<dbReference type="Proteomes" id="UP000004217">
    <property type="component" value="Unassembled WGS sequence"/>
</dbReference>
<keyword evidence="1" id="KW-1133">Transmembrane helix</keyword>
<dbReference type="RefSeq" id="WP_007497171.1">
    <property type="nucleotide sequence ID" value="NZ_AGBF01000060.1"/>
</dbReference>
<dbReference type="AlphaFoldDB" id="G2GDZ0"/>